<dbReference type="RefSeq" id="WP_307526574.1">
    <property type="nucleotide sequence ID" value="NZ_JAUSZI010000002.1"/>
</dbReference>
<evidence type="ECO:0000256" key="2">
    <source>
        <dbReference type="SAM" id="Phobius"/>
    </source>
</evidence>
<evidence type="ECO:0000313" key="3">
    <source>
        <dbReference type="EMBL" id="MDQ1030786.1"/>
    </source>
</evidence>
<protein>
    <recommendedName>
        <fullName evidence="5">Integral membrane protein</fullName>
    </recommendedName>
</protein>
<keyword evidence="2" id="KW-0472">Membrane</keyword>
<feature type="compositionally biased region" description="Low complexity" evidence="1">
    <location>
        <begin position="508"/>
        <end position="519"/>
    </location>
</feature>
<name>A0ABU0T4Q1_9ACTN</name>
<evidence type="ECO:0008006" key="5">
    <source>
        <dbReference type="Google" id="ProtNLM"/>
    </source>
</evidence>
<gene>
    <name evidence="3" type="ORF">QF035_008368</name>
</gene>
<feature type="region of interest" description="Disordered" evidence="1">
    <location>
        <begin position="492"/>
        <end position="519"/>
    </location>
</feature>
<feature type="transmembrane region" description="Helical" evidence="2">
    <location>
        <begin position="313"/>
        <end position="333"/>
    </location>
</feature>
<feature type="transmembrane region" description="Helical" evidence="2">
    <location>
        <begin position="749"/>
        <end position="766"/>
    </location>
</feature>
<feature type="transmembrane region" description="Helical" evidence="2">
    <location>
        <begin position="648"/>
        <end position="665"/>
    </location>
</feature>
<feature type="transmembrane region" description="Helical" evidence="2">
    <location>
        <begin position="253"/>
        <end position="275"/>
    </location>
</feature>
<accession>A0ABU0T4Q1</accession>
<reference evidence="3 4" key="1">
    <citation type="submission" date="2023-07" db="EMBL/GenBank/DDBJ databases">
        <title>Comparative genomics of wheat-associated soil bacteria to identify genetic determinants of phenazine resistance.</title>
        <authorList>
            <person name="Mouncey N."/>
        </authorList>
    </citation>
    <scope>NUCLEOTIDE SEQUENCE [LARGE SCALE GENOMIC DNA]</scope>
    <source>
        <strain evidence="3 4">V2I4</strain>
    </source>
</reference>
<dbReference type="EMBL" id="JAUSZI010000002">
    <property type="protein sequence ID" value="MDQ1030786.1"/>
    <property type="molecule type" value="Genomic_DNA"/>
</dbReference>
<dbReference type="Proteomes" id="UP001230328">
    <property type="component" value="Unassembled WGS sequence"/>
</dbReference>
<feature type="transmembrane region" description="Helical" evidence="2">
    <location>
        <begin position="773"/>
        <end position="794"/>
    </location>
</feature>
<feature type="transmembrane region" description="Helical" evidence="2">
    <location>
        <begin position="199"/>
        <end position="220"/>
    </location>
</feature>
<evidence type="ECO:0000313" key="4">
    <source>
        <dbReference type="Proteomes" id="UP001230328"/>
    </source>
</evidence>
<dbReference type="NCBIfam" id="NF047321">
    <property type="entry name" value="SCO7613_CTERM"/>
    <property type="match status" value="1"/>
</dbReference>
<keyword evidence="2" id="KW-1133">Transmembrane helix</keyword>
<feature type="transmembrane region" description="Helical" evidence="2">
    <location>
        <begin position="281"/>
        <end position="301"/>
    </location>
</feature>
<feature type="transmembrane region" description="Helical" evidence="2">
    <location>
        <begin position="800"/>
        <end position="820"/>
    </location>
</feature>
<feature type="transmembrane region" description="Helical" evidence="2">
    <location>
        <begin position="370"/>
        <end position="394"/>
    </location>
</feature>
<feature type="transmembrane region" description="Helical" evidence="2">
    <location>
        <begin position="86"/>
        <end position="110"/>
    </location>
</feature>
<keyword evidence="4" id="KW-1185">Reference proteome</keyword>
<feature type="transmembrane region" description="Helical" evidence="2">
    <location>
        <begin position="625"/>
        <end position="642"/>
    </location>
</feature>
<evidence type="ECO:0000256" key="1">
    <source>
        <dbReference type="SAM" id="MobiDB-lite"/>
    </source>
</evidence>
<feature type="transmembrane region" description="Helical" evidence="2">
    <location>
        <begin position="572"/>
        <end position="593"/>
    </location>
</feature>
<feature type="transmembrane region" description="Helical" evidence="2">
    <location>
        <begin position="116"/>
        <end position="137"/>
    </location>
</feature>
<feature type="transmembrane region" description="Helical" evidence="2">
    <location>
        <begin position="546"/>
        <end position="565"/>
    </location>
</feature>
<feature type="transmembrane region" description="Helical" evidence="2">
    <location>
        <begin position="599"/>
        <end position="618"/>
    </location>
</feature>
<organism evidence="3 4">
    <name type="scientific">Streptomyces umbrinus</name>
    <dbReference type="NCBI Taxonomy" id="67370"/>
    <lineage>
        <taxon>Bacteria</taxon>
        <taxon>Bacillati</taxon>
        <taxon>Actinomycetota</taxon>
        <taxon>Actinomycetes</taxon>
        <taxon>Kitasatosporales</taxon>
        <taxon>Streptomycetaceae</taxon>
        <taxon>Streptomyces</taxon>
        <taxon>Streptomyces phaeochromogenes group</taxon>
    </lineage>
</organism>
<feature type="transmembrane region" description="Helical" evidence="2">
    <location>
        <begin position="339"/>
        <end position="358"/>
    </location>
</feature>
<keyword evidence="2" id="KW-0812">Transmembrane</keyword>
<feature type="transmembrane region" description="Helical" evidence="2">
    <location>
        <begin position="672"/>
        <end position="690"/>
    </location>
</feature>
<proteinExistence type="predicted"/>
<feature type="transmembrane region" description="Helical" evidence="2">
    <location>
        <begin position="149"/>
        <end position="168"/>
    </location>
</feature>
<sequence length="838" mass="85635">MPHGVTRTTLRSMTNIPPPAEELRILDHELRQLDARRAQLLARRSWLLGVLRSAKTPAPAWGPAQTPAIWSAPAPRSRRPEATAPSVQNVLLVLGGVLLTVAAIAFTLVSWGQLGIAGRAVVLGAVTFAALAAPVPLLKRGLRSTAESVAGLGLVLTVLDAYALHQVALPKVDGTGYAAAATALLAVLWAAYGRSLGALRLPLPAAMATAQLPLLLWVVAAGAGHHAITAALLVTAAFDTVVALSVSVRSVRVVAAVGAYGTGAWGLLAAGWLSWEATGPSAAARAAALLALAAAIALGAAWRAPAAQAAPGLASTGGLITVAAAGGVLRSVLPDAWTVPGYLLCGIALLAVRGTWLPESVRRGLPWSSAGVQALAVAWTLPLVTVVLVGPAGWAENVWSGAPSDARDAVTVSMPWPSNTETAPLVLAAVAAVLVLTFRGGPHRSVALSGALGLAWASVLVLPATLELPYPAGLLMLGVTTAATLTAAAYSRHAHPTDDGPTSPTEPPASASSPANTRPSPITLTTLGLALLTSLHLVALSLAAEAATLAVLGSLTALFAAAAVWQKHEIRAVSAAASLAYAAALACATGASLDWQPHHIALLVLVVPATAALLAARLKDATPTLAVEITGAVAALLAIDLAALEPPVLALVLALCGVIAAGTAVRPDRRRLGYVAATLFVLATWVRLASWEVGSPEAYTLPVTVPALVVGFVRRRRDPGTSSWTAYGPGLSVTLLPSLLAAWGDLDWLRPLLLGTAALLVTLVGARQRLQALLVLGGGTLALVALHELAPYIAQAMGAVPRWAPPALAGLLLLALGATYEQRLRDARRVREVLGRMH</sequence>
<feature type="transmembrane region" description="Helical" evidence="2">
    <location>
        <begin position="226"/>
        <end position="246"/>
    </location>
</feature>
<feature type="transmembrane region" description="Helical" evidence="2">
    <location>
        <begin position="446"/>
        <end position="466"/>
    </location>
</feature>
<feature type="transmembrane region" description="Helical" evidence="2">
    <location>
        <begin position="422"/>
        <end position="439"/>
    </location>
</feature>
<feature type="transmembrane region" description="Helical" evidence="2">
    <location>
        <begin position="174"/>
        <end position="192"/>
    </location>
</feature>
<comment type="caution">
    <text evidence="3">The sequence shown here is derived from an EMBL/GenBank/DDBJ whole genome shotgun (WGS) entry which is preliminary data.</text>
</comment>
<dbReference type="InterPro" id="IPR058062">
    <property type="entry name" value="SCO7613_C"/>
</dbReference>